<accession>A0A1X1YAD9</accession>
<reference evidence="1 2" key="1">
    <citation type="journal article" date="2019" name="Emerg. Microbes Infect.">
        <title>Comprehensive subspecies identification of 175 nontuberculous mycobacteria species based on 7547 genomic profiles.</title>
        <authorList>
            <person name="Matsumoto Y."/>
            <person name="Kinjo T."/>
            <person name="Motooka D."/>
            <person name="Nabeya D."/>
            <person name="Jung N."/>
            <person name="Uechi K."/>
            <person name="Horii T."/>
            <person name="Iida T."/>
            <person name="Fujita J."/>
            <person name="Nakamura S."/>
        </authorList>
    </citation>
    <scope>NUCLEOTIDE SEQUENCE [LARGE SCALE GENOMIC DNA]</scope>
    <source>
        <strain evidence="1 2">JCM 15657</strain>
    </source>
</reference>
<dbReference type="Proteomes" id="UP000466396">
    <property type="component" value="Chromosome"/>
</dbReference>
<gene>
    <name evidence="1" type="ORF">MLAC_18850</name>
</gene>
<evidence type="ECO:0000313" key="1">
    <source>
        <dbReference type="EMBL" id="BBX96591.1"/>
    </source>
</evidence>
<dbReference type="RefSeq" id="WP_085159498.1">
    <property type="nucleotide sequence ID" value="NZ_AP022581.1"/>
</dbReference>
<proteinExistence type="predicted"/>
<dbReference type="STRING" id="169765.AWC15_19140"/>
<evidence type="ECO:0000313" key="2">
    <source>
        <dbReference type="Proteomes" id="UP000466396"/>
    </source>
</evidence>
<sequence length="87" mass="9221">MIGDVLLRWAITGLFVLSAAVSGFAIRAEGRPWTSAIDGDRMAVMAWPWATHLPAAGPAVFFLPAAGWFVTMAAGMAIMFGAILFHA</sequence>
<organism evidence="1 2">
    <name type="scientific">Mycobacterium lacus</name>
    <dbReference type="NCBI Taxonomy" id="169765"/>
    <lineage>
        <taxon>Bacteria</taxon>
        <taxon>Bacillati</taxon>
        <taxon>Actinomycetota</taxon>
        <taxon>Actinomycetes</taxon>
        <taxon>Mycobacteriales</taxon>
        <taxon>Mycobacteriaceae</taxon>
        <taxon>Mycobacterium</taxon>
    </lineage>
</organism>
<dbReference type="AlphaFoldDB" id="A0A1X1YAD9"/>
<dbReference type="EMBL" id="AP022581">
    <property type="protein sequence ID" value="BBX96591.1"/>
    <property type="molecule type" value="Genomic_DNA"/>
</dbReference>
<keyword evidence="2" id="KW-1185">Reference proteome</keyword>
<dbReference type="KEGG" id="mlj:MLAC_18850"/>
<protein>
    <submittedName>
        <fullName evidence="1">Uncharacterized protein</fullName>
    </submittedName>
</protein>
<name>A0A1X1YAD9_9MYCO</name>